<reference evidence="2 3" key="1">
    <citation type="submission" date="2021-06" db="EMBL/GenBank/DDBJ databases">
        <authorList>
            <person name="Palmer J.M."/>
        </authorList>
    </citation>
    <scope>NUCLEOTIDE SEQUENCE [LARGE SCALE GENOMIC DNA]</scope>
    <source>
        <strain evidence="2 3">MEX-2019</strain>
        <tissue evidence="2">Muscle</tissue>
    </source>
</reference>
<evidence type="ECO:0000256" key="1">
    <source>
        <dbReference type="SAM" id="MobiDB-lite"/>
    </source>
</evidence>
<organism evidence="2 3">
    <name type="scientific">Crenichthys baileyi</name>
    <name type="common">White River springfish</name>
    <dbReference type="NCBI Taxonomy" id="28760"/>
    <lineage>
        <taxon>Eukaryota</taxon>
        <taxon>Metazoa</taxon>
        <taxon>Chordata</taxon>
        <taxon>Craniata</taxon>
        <taxon>Vertebrata</taxon>
        <taxon>Euteleostomi</taxon>
        <taxon>Actinopterygii</taxon>
        <taxon>Neopterygii</taxon>
        <taxon>Teleostei</taxon>
        <taxon>Neoteleostei</taxon>
        <taxon>Acanthomorphata</taxon>
        <taxon>Ovalentaria</taxon>
        <taxon>Atherinomorphae</taxon>
        <taxon>Cyprinodontiformes</taxon>
        <taxon>Goodeidae</taxon>
        <taxon>Crenichthys</taxon>
    </lineage>
</organism>
<dbReference type="AlphaFoldDB" id="A0AAV9RZD2"/>
<feature type="region of interest" description="Disordered" evidence="1">
    <location>
        <begin position="1"/>
        <end position="27"/>
    </location>
</feature>
<dbReference type="EMBL" id="JAHHUM010001165">
    <property type="protein sequence ID" value="KAK5614347.1"/>
    <property type="molecule type" value="Genomic_DNA"/>
</dbReference>
<protein>
    <submittedName>
        <fullName evidence="2">Uncharacterized protein</fullName>
    </submittedName>
</protein>
<name>A0AAV9RZD2_9TELE</name>
<evidence type="ECO:0000313" key="2">
    <source>
        <dbReference type="EMBL" id="KAK5614347.1"/>
    </source>
</evidence>
<comment type="caution">
    <text evidence="2">The sequence shown here is derived from an EMBL/GenBank/DDBJ whole genome shotgun (WGS) entry which is preliminary data.</text>
</comment>
<proteinExistence type="predicted"/>
<gene>
    <name evidence="2" type="ORF">CRENBAI_003182</name>
</gene>
<accession>A0AAV9RZD2</accession>
<keyword evidence="3" id="KW-1185">Reference proteome</keyword>
<feature type="compositionally biased region" description="Basic and acidic residues" evidence="1">
    <location>
        <begin position="18"/>
        <end position="27"/>
    </location>
</feature>
<feature type="region of interest" description="Disordered" evidence="1">
    <location>
        <begin position="46"/>
        <end position="82"/>
    </location>
</feature>
<evidence type="ECO:0000313" key="3">
    <source>
        <dbReference type="Proteomes" id="UP001311232"/>
    </source>
</evidence>
<sequence>MEVTRHHQSMSATGGGKGEPELTPFEKKMASILGETCLCGIVSEKEGDTDLAETTDELGPLKSAGGKESPSQESPGEGAMDTEVCPRTSAIQAHGASAGEEMWVRVFILRRREARREMDAMPQNQVVQHITRLDNLEHLPRII</sequence>
<dbReference type="Proteomes" id="UP001311232">
    <property type="component" value="Unassembled WGS sequence"/>
</dbReference>